<dbReference type="PANTHER" id="PTHR47331:SF5">
    <property type="entry name" value="RIBONUCLEASE H"/>
    <property type="match status" value="1"/>
</dbReference>
<dbReference type="Proteomes" id="UP000789524">
    <property type="component" value="Unassembled WGS sequence"/>
</dbReference>
<accession>A0A8J2W7H1</accession>
<proteinExistence type="predicted"/>
<gene>
    <name evidence="3" type="ORF">DCHRY22_LOCUS10991</name>
</gene>
<feature type="compositionally biased region" description="Basic residues" evidence="1">
    <location>
        <begin position="322"/>
        <end position="332"/>
    </location>
</feature>
<sequence>MGDHISGRAEALLAFIIKKYPDAYKEFTEVNPEVNPTVFDTDSPASPDYPKSNPCTAATACDMDCSPIGSEADSDTTPSSSDTEEDNDGFKPVLTKSGKRKAAKSLKAPPPNKKPSTPAAAGAAAHVPAGTPVSAPAETAPEENLDRLIKEHFAIESFGVQPRRPTTDAEGKARQILESTTKQLRDGRFETGLLWRNEDEPTPDNLRSTENRLRHIERKLDRDPKLKAEYGRQVQHLLDSGYADEVPEDGGSARRWYLPHFAVTHPTKRRLDRKFKTSITGEEKEAKHLVAVVSPSSLPTPDPVRFSRERTLSTRSSDPVWTKKHNKKKTKAQHSAPLAIKERYQERKAVESQQPLDRKSKLKRLDIAVNDGLIRIRGRIDAAEELDRDLRQPVVLDAKDDITKLILTHYHDKFNHGNHATVMNEVRRRFWVLGLRSAVRAIAHRCQWCLVRPDGRTRVVDVRTSTGLIKRPSSKIVRLVSQPTVEDKIAEQQRGGPEQLRVAGQEDGAKHEGAYFGDAANI</sequence>
<evidence type="ECO:0000259" key="2">
    <source>
        <dbReference type="Pfam" id="PF17921"/>
    </source>
</evidence>
<keyword evidence="4" id="KW-1185">Reference proteome</keyword>
<reference evidence="3" key="1">
    <citation type="submission" date="2021-09" db="EMBL/GenBank/DDBJ databases">
        <authorList>
            <person name="Martin H S."/>
        </authorList>
    </citation>
    <scope>NUCLEOTIDE SEQUENCE</scope>
</reference>
<evidence type="ECO:0000313" key="3">
    <source>
        <dbReference type="EMBL" id="CAG9574789.1"/>
    </source>
</evidence>
<dbReference type="AlphaFoldDB" id="A0A8J2W7H1"/>
<dbReference type="Pfam" id="PF17921">
    <property type="entry name" value="Integrase_H2C2"/>
    <property type="match status" value="1"/>
</dbReference>
<feature type="compositionally biased region" description="Low complexity" evidence="1">
    <location>
        <begin position="117"/>
        <end position="133"/>
    </location>
</feature>
<dbReference type="EMBL" id="CAKASE010000073">
    <property type="protein sequence ID" value="CAG9574789.1"/>
    <property type="molecule type" value="Genomic_DNA"/>
</dbReference>
<feature type="region of interest" description="Disordered" evidence="1">
    <location>
        <begin position="296"/>
        <end position="336"/>
    </location>
</feature>
<evidence type="ECO:0000313" key="4">
    <source>
        <dbReference type="Proteomes" id="UP000789524"/>
    </source>
</evidence>
<feature type="region of interest" description="Disordered" evidence="1">
    <location>
        <begin position="489"/>
        <end position="508"/>
    </location>
</feature>
<dbReference type="PANTHER" id="PTHR47331">
    <property type="entry name" value="PHD-TYPE DOMAIN-CONTAINING PROTEIN"/>
    <property type="match status" value="1"/>
</dbReference>
<feature type="domain" description="Integrase zinc-binding" evidence="2">
    <location>
        <begin position="401"/>
        <end position="450"/>
    </location>
</feature>
<organism evidence="3 4">
    <name type="scientific">Danaus chrysippus</name>
    <name type="common">African queen</name>
    <dbReference type="NCBI Taxonomy" id="151541"/>
    <lineage>
        <taxon>Eukaryota</taxon>
        <taxon>Metazoa</taxon>
        <taxon>Ecdysozoa</taxon>
        <taxon>Arthropoda</taxon>
        <taxon>Hexapoda</taxon>
        <taxon>Insecta</taxon>
        <taxon>Pterygota</taxon>
        <taxon>Neoptera</taxon>
        <taxon>Endopterygota</taxon>
        <taxon>Lepidoptera</taxon>
        <taxon>Glossata</taxon>
        <taxon>Ditrysia</taxon>
        <taxon>Papilionoidea</taxon>
        <taxon>Nymphalidae</taxon>
        <taxon>Danainae</taxon>
        <taxon>Danaini</taxon>
        <taxon>Danaina</taxon>
        <taxon>Danaus</taxon>
        <taxon>Anosia</taxon>
    </lineage>
</organism>
<evidence type="ECO:0000256" key="1">
    <source>
        <dbReference type="SAM" id="MobiDB-lite"/>
    </source>
</evidence>
<dbReference type="OrthoDB" id="8958038at2759"/>
<dbReference type="InterPro" id="IPR041588">
    <property type="entry name" value="Integrase_H2C2"/>
</dbReference>
<name>A0A8J2W7H1_9NEOP</name>
<comment type="caution">
    <text evidence="3">The sequence shown here is derived from an EMBL/GenBank/DDBJ whole genome shotgun (WGS) entry which is preliminary data.</text>
</comment>
<feature type="region of interest" description="Disordered" evidence="1">
    <location>
        <begin position="33"/>
        <end position="141"/>
    </location>
</feature>
<protein>
    <submittedName>
        <fullName evidence="3">(African queen) hypothetical protein</fullName>
    </submittedName>
</protein>